<evidence type="ECO:0000256" key="12">
    <source>
        <dbReference type="ARBA" id="ARBA00022691"/>
    </source>
</evidence>
<dbReference type="InterPro" id="IPR011005">
    <property type="entry name" value="Dihydropteroate_synth-like_sf"/>
</dbReference>
<name>A0A1E8EZB3_9CLOT</name>
<evidence type="ECO:0000256" key="17">
    <source>
        <dbReference type="ARBA" id="ARBA00025552"/>
    </source>
</evidence>
<proteinExistence type="inferred from homology"/>
<keyword evidence="16" id="KW-0170">Cobalt</keyword>
<feature type="domain" description="Pterin-binding" evidence="21">
    <location>
        <begin position="311"/>
        <end position="555"/>
    </location>
</feature>
<evidence type="ECO:0000259" key="21">
    <source>
        <dbReference type="PROSITE" id="PS50972"/>
    </source>
</evidence>
<dbReference type="InterPro" id="IPR050554">
    <property type="entry name" value="Met_Synthase/Corrinoid"/>
</dbReference>
<evidence type="ECO:0000259" key="20">
    <source>
        <dbReference type="PROSITE" id="PS50970"/>
    </source>
</evidence>
<dbReference type="InterPro" id="IPR036589">
    <property type="entry name" value="HCY_dom_sf"/>
</dbReference>
<evidence type="ECO:0000256" key="18">
    <source>
        <dbReference type="ARBA" id="ARBA00031040"/>
    </source>
</evidence>
<evidence type="ECO:0000256" key="15">
    <source>
        <dbReference type="ARBA" id="ARBA00023167"/>
    </source>
</evidence>
<dbReference type="NCBIfam" id="NF005719">
    <property type="entry name" value="PRK07535.1"/>
    <property type="match status" value="1"/>
</dbReference>
<dbReference type="UniPathway" id="UPA00051">
    <property type="reaction ID" value="UER00081"/>
</dbReference>
<reference evidence="24 25" key="1">
    <citation type="submission" date="2016-06" db="EMBL/GenBank/DDBJ databases">
        <title>Genome sequence of Clostridium acetireducens DSM 10703.</title>
        <authorList>
            <person name="Poehlein A."/>
            <person name="Fluechter S."/>
            <person name="Duerre P."/>
            <person name="Daniel R."/>
        </authorList>
    </citation>
    <scope>NUCLEOTIDE SEQUENCE [LARGE SCALE GENOMIC DNA]</scope>
    <source>
        <strain evidence="24 25">DSM 10703</strain>
    </source>
</reference>
<dbReference type="PROSITE" id="PS51337">
    <property type="entry name" value="B12_BINDING_NTER"/>
    <property type="match status" value="1"/>
</dbReference>
<dbReference type="SUPFAM" id="SSF82282">
    <property type="entry name" value="Homocysteine S-methyltransferase"/>
    <property type="match status" value="1"/>
</dbReference>
<evidence type="ECO:0000256" key="6">
    <source>
        <dbReference type="ARBA" id="ARBA00012032"/>
    </source>
</evidence>
<dbReference type="GO" id="GO:0005829">
    <property type="term" value="C:cytosol"/>
    <property type="evidence" value="ECO:0007669"/>
    <property type="project" value="TreeGrafter"/>
</dbReference>
<evidence type="ECO:0000256" key="9">
    <source>
        <dbReference type="ARBA" id="ARBA00022605"/>
    </source>
</evidence>
<evidence type="ECO:0000313" key="25">
    <source>
        <dbReference type="Proteomes" id="UP000175744"/>
    </source>
</evidence>
<dbReference type="InterPro" id="IPR006158">
    <property type="entry name" value="Cobalamin-bd"/>
</dbReference>
<dbReference type="CDD" id="cd02070">
    <property type="entry name" value="corrinoid_protein_B12-BD"/>
    <property type="match status" value="1"/>
</dbReference>
<dbReference type="Pfam" id="PF02574">
    <property type="entry name" value="S-methyl_trans"/>
    <property type="match status" value="1"/>
</dbReference>
<dbReference type="PATRIC" id="fig|1121290.3.peg.1289"/>
<keyword evidence="13 19" id="KW-0479">Metal-binding</keyword>
<evidence type="ECO:0000256" key="10">
    <source>
        <dbReference type="ARBA" id="ARBA00022628"/>
    </source>
</evidence>
<evidence type="ECO:0000256" key="19">
    <source>
        <dbReference type="PROSITE-ProRule" id="PRU00333"/>
    </source>
</evidence>
<dbReference type="InterPro" id="IPR036594">
    <property type="entry name" value="Meth_synthase_dom"/>
</dbReference>
<dbReference type="InterPro" id="IPR017215">
    <property type="entry name" value="MetH_bac"/>
</dbReference>
<dbReference type="PANTHER" id="PTHR45833:SF1">
    <property type="entry name" value="METHIONINE SYNTHASE"/>
    <property type="match status" value="1"/>
</dbReference>
<dbReference type="InterPro" id="IPR003726">
    <property type="entry name" value="HCY_dom"/>
</dbReference>
<dbReference type="SUPFAM" id="SSF47644">
    <property type="entry name" value="Methionine synthase domain"/>
    <property type="match status" value="1"/>
</dbReference>
<dbReference type="PROSITE" id="PS51332">
    <property type="entry name" value="B12_BINDING"/>
    <property type="match status" value="1"/>
</dbReference>
<dbReference type="Gene3D" id="3.20.20.20">
    <property type="entry name" value="Dihydropteroate synthase-like"/>
    <property type="match status" value="1"/>
</dbReference>
<dbReference type="Proteomes" id="UP000175744">
    <property type="component" value="Unassembled WGS sequence"/>
</dbReference>
<comment type="function">
    <text evidence="17">Catalyzes the transfer of a methyl group from methyl-cobalamin to homocysteine, yielding enzyme-bound cob(I)alamin and methionine. Subsequently, remethylates the cofactor using methyltetrahydrofolate.</text>
</comment>
<evidence type="ECO:0000256" key="5">
    <source>
        <dbReference type="ARBA" id="ARBA00010398"/>
    </source>
</evidence>
<dbReference type="AlphaFoldDB" id="A0A1E8EZB3"/>
<organism evidence="24 25">
    <name type="scientific">Clostridium acetireducens DSM 10703</name>
    <dbReference type="NCBI Taxonomy" id="1121290"/>
    <lineage>
        <taxon>Bacteria</taxon>
        <taxon>Bacillati</taxon>
        <taxon>Bacillota</taxon>
        <taxon>Clostridia</taxon>
        <taxon>Eubacteriales</taxon>
        <taxon>Clostridiaceae</taxon>
        <taxon>Clostridium</taxon>
    </lineage>
</organism>
<dbReference type="GO" id="GO:0046872">
    <property type="term" value="F:metal ion binding"/>
    <property type="evidence" value="ECO:0007669"/>
    <property type="project" value="UniProtKB-KW"/>
</dbReference>
<evidence type="ECO:0000256" key="4">
    <source>
        <dbReference type="ARBA" id="ARBA00005178"/>
    </source>
</evidence>
<evidence type="ECO:0000256" key="3">
    <source>
        <dbReference type="ARBA" id="ARBA00001956"/>
    </source>
</evidence>
<comment type="caution">
    <text evidence="24">The sequence shown here is derived from an EMBL/GenBank/DDBJ whole genome shotgun (WGS) entry which is preliminary data.</text>
</comment>
<dbReference type="SMART" id="SM01018">
    <property type="entry name" value="B12-binding_2"/>
    <property type="match status" value="1"/>
</dbReference>
<evidence type="ECO:0000256" key="2">
    <source>
        <dbReference type="ARBA" id="ARBA00001947"/>
    </source>
</evidence>
<evidence type="ECO:0000256" key="8">
    <source>
        <dbReference type="ARBA" id="ARBA00022603"/>
    </source>
</evidence>
<dbReference type="GO" id="GO:0046653">
    <property type="term" value="P:tetrahydrofolate metabolic process"/>
    <property type="evidence" value="ECO:0007669"/>
    <property type="project" value="TreeGrafter"/>
</dbReference>
<evidence type="ECO:0000256" key="13">
    <source>
        <dbReference type="ARBA" id="ARBA00022723"/>
    </source>
</evidence>
<evidence type="ECO:0000256" key="14">
    <source>
        <dbReference type="ARBA" id="ARBA00022833"/>
    </source>
</evidence>
<dbReference type="Pfam" id="PF02607">
    <property type="entry name" value="B12-binding_2"/>
    <property type="match status" value="1"/>
</dbReference>
<comment type="catalytic activity">
    <reaction evidence="1">
        <text>(6S)-5-methyl-5,6,7,8-tetrahydrofolate + L-homocysteine = (6S)-5,6,7,8-tetrahydrofolate + L-methionine</text>
        <dbReference type="Rhea" id="RHEA:11172"/>
        <dbReference type="ChEBI" id="CHEBI:18608"/>
        <dbReference type="ChEBI" id="CHEBI:57453"/>
        <dbReference type="ChEBI" id="CHEBI:57844"/>
        <dbReference type="ChEBI" id="CHEBI:58199"/>
        <dbReference type="EC" id="2.1.1.13"/>
    </reaction>
</comment>
<comment type="cofactor">
    <cofactor evidence="3">
        <name>methylcob(III)alamin</name>
        <dbReference type="ChEBI" id="CHEBI:28115"/>
    </cofactor>
</comment>
<feature type="domain" description="B12-binding" evidence="22">
    <location>
        <begin position="668"/>
        <end position="789"/>
    </location>
</feature>
<dbReference type="RefSeq" id="WP_070110301.1">
    <property type="nucleotide sequence ID" value="NZ_LZFO01000016.1"/>
</dbReference>
<comment type="cofactor">
    <cofactor evidence="2 19">
        <name>Zn(2+)</name>
        <dbReference type="ChEBI" id="CHEBI:29105"/>
    </cofactor>
</comment>
<dbReference type="SUPFAM" id="SSF52242">
    <property type="entry name" value="Cobalamin (vitamin B12)-binding domain"/>
    <property type="match status" value="1"/>
</dbReference>
<dbReference type="GO" id="GO:0032259">
    <property type="term" value="P:methylation"/>
    <property type="evidence" value="ECO:0007669"/>
    <property type="project" value="UniProtKB-KW"/>
</dbReference>
<dbReference type="Pfam" id="PF00809">
    <property type="entry name" value="Pterin_bind"/>
    <property type="match status" value="1"/>
</dbReference>
<feature type="domain" description="Hcy-binding" evidence="20">
    <location>
        <begin position="1"/>
        <end position="282"/>
    </location>
</feature>
<sequence>MGIKEDLLNKFLFFDGAMGTMLQNRGLKAGEIPETYNILHPEIIKDIHEKYIEAGSNIIITNTFGANELKLKNTGYSVEEVITEAVNIAKSAKGEKYIALDIGPIGQLMEPIGTLKFEKAYEIFKRQVVAGSKAGCHVILIETISDIYEAKAAVLAAKENSNLPVFCTMTFAEDGRTFTGTDPITMVTVLEGLGVDALGLNCSLGPKEIMPIVEEILKYSSIPVIVQPNAGLPRVDGNKTVYDITEEEFASYMKTIAEKGARILGGCCGTNDDFIRKTVEKVENIKVKEIEKKEFTAITSYSKTVLLGEEVKIIGERINPTGKKKFKEALKTNNMDYILNEAIMQKEAKADILDVNVGLPEINEEEVMIKVIREIQSIIDLPLQIDSSNSKVIEKAVRIYNGKPIINSVNGKEEVMESIFPIAKKYGAVVIGLTLDEKGIPSKAEDRVKIAEKIINKANEYGIDKKDIIIDCLVLTVSAQQKEVMETIKAVKMVKDKFNVKTTLGVSNVSFGLPNRSILNKTFLAMALAQGLDAPILNPNNKDVIETINAFKVLANQDKDAKDYVKNYSNIDDKKEVNKENNTKDLKNIIISGIKEEAKEKTKELLKIKQSMEIVDEYLIPALDIVGKKYEKGEIFLPQLIQSAETVKNAFEIIREKISIEGKVSIYKGKIILATVQGDIHDIGKNIVKVILENYGFEVIDLGKDVPIKVVVEKAKQNNIKLVGLSALMTTTVKSMEETIKALRKNNINCKVFVGGAVLNEEYAKMIKADYYAKDAQEAVKIAQKEFRC</sequence>
<dbReference type="PANTHER" id="PTHR45833">
    <property type="entry name" value="METHIONINE SYNTHASE"/>
    <property type="match status" value="1"/>
</dbReference>
<feature type="binding site" evidence="19">
    <location>
        <position position="267"/>
    </location>
    <ligand>
        <name>Zn(2+)</name>
        <dbReference type="ChEBI" id="CHEBI:29105"/>
    </ligand>
</feature>
<keyword evidence="15" id="KW-0486">Methionine biosynthesis</keyword>
<dbReference type="PIRSF" id="PIRSF037472">
    <property type="entry name" value="DHPS_mtfrase"/>
    <property type="match status" value="1"/>
</dbReference>
<accession>A0A1E8EZB3</accession>
<comment type="similarity">
    <text evidence="5">Belongs to the vitamin-B12 dependent methionine synthase family.</text>
</comment>
<dbReference type="Pfam" id="PF02310">
    <property type="entry name" value="B12-binding"/>
    <property type="match status" value="1"/>
</dbReference>
<evidence type="ECO:0000313" key="24">
    <source>
        <dbReference type="EMBL" id="OFI06055.1"/>
    </source>
</evidence>
<evidence type="ECO:0000256" key="16">
    <source>
        <dbReference type="ARBA" id="ARBA00023285"/>
    </source>
</evidence>
<dbReference type="PROSITE" id="PS50970">
    <property type="entry name" value="HCY"/>
    <property type="match status" value="1"/>
</dbReference>
<feature type="binding site" evidence="19">
    <location>
        <position position="202"/>
    </location>
    <ligand>
        <name>Zn(2+)</name>
        <dbReference type="ChEBI" id="CHEBI:29105"/>
    </ligand>
</feature>
<keyword evidence="12" id="KW-0949">S-adenosyl-L-methionine</keyword>
<keyword evidence="11 19" id="KW-0808">Transferase</keyword>
<dbReference type="Gene3D" id="3.40.50.280">
    <property type="entry name" value="Cobalamin-binding domain"/>
    <property type="match status" value="1"/>
</dbReference>
<evidence type="ECO:0000259" key="23">
    <source>
        <dbReference type="PROSITE" id="PS51337"/>
    </source>
</evidence>
<evidence type="ECO:0000256" key="7">
    <source>
        <dbReference type="ARBA" id="ARBA00013998"/>
    </source>
</evidence>
<keyword evidence="25" id="KW-1185">Reference proteome</keyword>
<dbReference type="SUPFAM" id="SSF51717">
    <property type="entry name" value="Dihydropteroate synthetase-like"/>
    <property type="match status" value="1"/>
</dbReference>
<protein>
    <recommendedName>
        <fullName evidence="7">Methionine synthase</fullName>
        <ecNumber evidence="6">2.1.1.13</ecNumber>
    </recommendedName>
    <alternativeName>
        <fullName evidence="18">5-methyltetrahydrofolate--homocysteine methyltransferase</fullName>
    </alternativeName>
</protein>
<evidence type="ECO:0000259" key="22">
    <source>
        <dbReference type="PROSITE" id="PS51332"/>
    </source>
</evidence>
<dbReference type="InterPro" id="IPR036724">
    <property type="entry name" value="Cobalamin-bd_sf"/>
</dbReference>
<dbReference type="EC" id="2.1.1.13" evidence="6"/>
<dbReference type="Gene3D" id="3.20.20.330">
    <property type="entry name" value="Homocysteine-binding-like domain"/>
    <property type="match status" value="1"/>
</dbReference>
<comment type="pathway">
    <text evidence="4">Amino-acid biosynthesis; L-methionine biosynthesis via de novo pathway; L-methionine from L-homocysteine (MetH route): step 1/1.</text>
</comment>
<evidence type="ECO:0000256" key="11">
    <source>
        <dbReference type="ARBA" id="ARBA00022679"/>
    </source>
</evidence>
<keyword evidence="8 19" id="KW-0489">Methyltransferase</keyword>
<keyword evidence="9" id="KW-0028">Amino-acid biosynthesis</keyword>
<feature type="binding site" evidence="19">
    <location>
        <position position="268"/>
    </location>
    <ligand>
        <name>Zn(2+)</name>
        <dbReference type="ChEBI" id="CHEBI:29105"/>
    </ligand>
</feature>
<dbReference type="PROSITE" id="PS50972">
    <property type="entry name" value="PTERIN_BINDING"/>
    <property type="match status" value="1"/>
</dbReference>
<dbReference type="Gene3D" id="1.10.1240.10">
    <property type="entry name" value="Methionine synthase domain"/>
    <property type="match status" value="1"/>
</dbReference>
<dbReference type="GO" id="GO:0008705">
    <property type="term" value="F:methionine synthase activity"/>
    <property type="evidence" value="ECO:0007669"/>
    <property type="project" value="UniProtKB-EC"/>
</dbReference>
<feature type="domain" description="B12-binding N-terminal" evidence="23">
    <location>
        <begin position="573"/>
        <end position="666"/>
    </location>
</feature>
<gene>
    <name evidence="24" type="primary">metH</name>
    <name evidence="24" type="ORF">CLOACE_13100</name>
</gene>
<dbReference type="InterPro" id="IPR000489">
    <property type="entry name" value="Pterin-binding_dom"/>
</dbReference>
<keyword evidence="10" id="KW-0846">Cobalamin</keyword>
<dbReference type="EMBL" id="LZFO01000016">
    <property type="protein sequence ID" value="OFI06055.1"/>
    <property type="molecule type" value="Genomic_DNA"/>
</dbReference>
<dbReference type="InterPro" id="IPR003759">
    <property type="entry name" value="Cbl-bd_cap"/>
</dbReference>
<evidence type="ECO:0000256" key="1">
    <source>
        <dbReference type="ARBA" id="ARBA00001700"/>
    </source>
</evidence>
<keyword evidence="14 19" id="KW-0862">Zinc</keyword>
<dbReference type="STRING" id="1121290.CLAOCE_13100"/>
<dbReference type="GO" id="GO:0050667">
    <property type="term" value="P:homocysteine metabolic process"/>
    <property type="evidence" value="ECO:0007669"/>
    <property type="project" value="TreeGrafter"/>
</dbReference>
<dbReference type="GO" id="GO:0031419">
    <property type="term" value="F:cobalamin binding"/>
    <property type="evidence" value="ECO:0007669"/>
    <property type="project" value="UniProtKB-KW"/>
</dbReference>